<dbReference type="EC" id="2.7.7.7" evidence="2"/>
<dbReference type="PANTHER" id="PTHR32294">
    <property type="entry name" value="DNA POLYMERASE III SUBUNIT ALPHA"/>
    <property type="match status" value="1"/>
</dbReference>
<gene>
    <name evidence="2" type="primary">dnaE1_6</name>
    <name evidence="2" type="ORF">SDC9_98598</name>
</gene>
<dbReference type="GO" id="GO:0006260">
    <property type="term" value="P:DNA replication"/>
    <property type="evidence" value="ECO:0007669"/>
    <property type="project" value="InterPro"/>
</dbReference>
<name>A0A645AFR1_9ZZZZ</name>
<dbReference type="GO" id="GO:0003887">
    <property type="term" value="F:DNA-directed DNA polymerase activity"/>
    <property type="evidence" value="ECO:0007669"/>
    <property type="project" value="UniProtKB-EC"/>
</dbReference>
<sequence length="220" mass="25212">MEEIHEVSLVKFDLLVLNNIGIIKNTCDLAGIPYPRSHEVNWDDQKVWEDMMRSPVGIFQMEGDFAFKLLKDFKTKSIFDMSLVTACIRPSGASYRNDLIAKKPHKNPSPIIDELLKDNNGYLIYQEDTIKFLQQICGMSGSEADNVRRAIGRKDYDRLQKALPDILNGYCEKSKQPREVAEKEAKEFLQIIEDSASYQFGLTVSPSFVNFITQRCTLYV</sequence>
<dbReference type="PANTHER" id="PTHR32294:SF0">
    <property type="entry name" value="DNA POLYMERASE III SUBUNIT ALPHA"/>
    <property type="match status" value="1"/>
</dbReference>
<dbReference type="InterPro" id="IPR040982">
    <property type="entry name" value="DNA_pol3_finger"/>
</dbReference>
<dbReference type="InterPro" id="IPR004805">
    <property type="entry name" value="DnaE2/DnaE/PolC"/>
</dbReference>
<dbReference type="Pfam" id="PF17657">
    <property type="entry name" value="DNA_pol3_finger"/>
    <property type="match status" value="1"/>
</dbReference>
<dbReference type="AlphaFoldDB" id="A0A645AFR1"/>
<comment type="caution">
    <text evidence="2">The sequence shown here is derived from an EMBL/GenBank/DDBJ whole genome shotgun (WGS) entry which is preliminary data.</text>
</comment>
<evidence type="ECO:0000259" key="1">
    <source>
        <dbReference type="Pfam" id="PF17657"/>
    </source>
</evidence>
<organism evidence="2">
    <name type="scientific">bioreactor metagenome</name>
    <dbReference type="NCBI Taxonomy" id="1076179"/>
    <lineage>
        <taxon>unclassified sequences</taxon>
        <taxon>metagenomes</taxon>
        <taxon>ecological metagenomes</taxon>
    </lineage>
</organism>
<keyword evidence="2" id="KW-0808">Transferase</keyword>
<proteinExistence type="predicted"/>
<protein>
    <submittedName>
        <fullName evidence="2">DNA polymerase III subunit alpha</fullName>
        <ecNumber evidence="2">2.7.7.7</ecNumber>
    </submittedName>
</protein>
<reference evidence="2" key="1">
    <citation type="submission" date="2019-08" db="EMBL/GenBank/DDBJ databases">
        <authorList>
            <person name="Kucharzyk K."/>
            <person name="Murdoch R.W."/>
            <person name="Higgins S."/>
            <person name="Loffler F."/>
        </authorList>
    </citation>
    <scope>NUCLEOTIDE SEQUENCE</scope>
</reference>
<evidence type="ECO:0000313" key="2">
    <source>
        <dbReference type="EMBL" id="MPM51847.1"/>
    </source>
</evidence>
<dbReference type="GO" id="GO:0008408">
    <property type="term" value="F:3'-5' exonuclease activity"/>
    <property type="evidence" value="ECO:0007669"/>
    <property type="project" value="InterPro"/>
</dbReference>
<keyword evidence="2" id="KW-0548">Nucleotidyltransferase</keyword>
<feature type="domain" description="DNA polymerase III alpha subunit finger" evidence="1">
    <location>
        <begin position="37"/>
        <end position="170"/>
    </location>
</feature>
<dbReference type="EMBL" id="VSSQ01013597">
    <property type="protein sequence ID" value="MPM51847.1"/>
    <property type="molecule type" value="Genomic_DNA"/>
</dbReference>
<accession>A0A645AFR1</accession>